<dbReference type="InterPro" id="IPR057204">
    <property type="entry name" value="DUF7882"/>
</dbReference>
<feature type="domain" description="DUF7882" evidence="2">
    <location>
        <begin position="1"/>
        <end position="92"/>
    </location>
</feature>
<evidence type="ECO:0000259" key="2">
    <source>
        <dbReference type="Pfam" id="PF25355"/>
    </source>
</evidence>
<feature type="compositionally biased region" description="Basic and acidic residues" evidence="1">
    <location>
        <begin position="98"/>
        <end position="115"/>
    </location>
</feature>
<reference evidence="3 4" key="1">
    <citation type="submission" date="2019-02" db="EMBL/GenBank/DDBJ databases">
        <title>Genomic Encyclopedia of Type Strains, Phase IV (KMG-IV): sequencing the most valuable type-strain genomes for metagenomic binning, comparative biology and taxonomic classification.</title>
        <authorList>
            <person name="Goeker M."/>
        </authorList>
    </citation>
    <scope>NUCLEOTIDE SEQUENCE [LARGE SCALE GENOMIC DNA]</scope>
    <source>
        <strain evidence="3 4">DSM 43045</strain>
    </source>
</reference>
<evidence type="ECO:0000313" key="4">
    <source>
        <dbReference type="Proteomes" id="UP000293289"/>
    </source>
</evidence>
<protein>
    <recommendedName>
        <fullName evidence="2">DUF7882 domain-containing protein</fullName>
    </recommendedName>
</protein>
<comment type="caution">
    <text evidence="3">The sequence shown here is derived from an EMBL/GenBank/DDBJ whole genome shotgun (WGS) entry which is preliminary data.</text>
</comment>
<evidence type="ECO:0000313" key="3">
    <source>
        <dbReference type="EMBL" id="RZS64409.1"/>
    </source>
</evidence>
<dbReference type="AlphaFoldDB" id="A0A4Q7MDJ4"/>
<name>A0A4Q7MDJ4_9MICO</name>
<proteinExistence type="predicted"/>
<dbReference type="Pfam" id="PF25355">
    <property type="entry name" value="DUF7882"/>
    <property type="match status" value="1"/>
</dbReference>
<dbReference type="Proteomes" id="UP000293289">
    <property type="component" value="Unassembled WGS sequence"/>
</dbReference>
<organism evidence="3 4">
    <name type="scientific">Agromyces ramosus</name>
    <dbReference type="NCBI Taxonomy" id="33879"/>
    <lineage>
        <taxon>Bacteria</taxon>
        <taxon>Bacillati</taxon>
        <taxon>Actinomycetota</taxon>
        <taxon>Actinomycetes</taxon>
        <taxon>Micrococcales</taxon>
        <taxon>Microbacteriaceae</taxon>
        <taxon>Agromyces</taxon>
    </lineage>
</organism>
<sequence length="137" mass="15364">MGMLVYNGRMTLSVDDRVLAHLQVVVINKLRRRESFTFTWDDGSQEAVCWIGPSIPLEFVYAGNRRPLLNREWLELMASSANANSGLVVMPEPTPTTRIDEPRRPHQPQPEEPRRPARPSRPSPEPAPAPTGEPVSA</sequence>
<feature type="compositionally biased region" description="Pro residues" evidence="1">
    <location>
        <begin position="119"/>
        <end position="131"/>
    </location>
</feature>
<accession>A0A4Q7MDJ4</accession>
<feature type="region of interest" description="Disordered" evidence="1">
    <location>
        <begin position="84"/>
        <end position="137"/>
    </location>
</feature>
<evidence type="ECO:0000256" key="1">
    <source>
        <dbReference type="SAM" id="MobiDB-lite"/>
    </source>
</evidence>
<gene>
    <name evidence="3" type="ORF">EV187_2795</name>
</gene>
<dbReference type="EMBL" id="SGWY01000003">
    <property type="protein sequence ID" value="RZS64409.1"/>
    <property type="molecule type" value="Genomic_DNA"/>
</dbReference>
<keyword evidence="4" id="KW-1185">Reference proteome</keyword>